<dbReference type="EMBL" id="MIKC01000002">
    <property type="protein sequence ID" value="OEG23643.1"/>
    <property type="molecule type" value="Genomic_DNA"/>
</dbReference>
<gene>
    <name evidence="2" type="ORF">BCR24_10025</name>
</gene>
<dbReference type="AlphaFoldDB" id="A0A1E5HFE1"/>
<evidence type="ECO:0000313" key="2">
    <source>
        <dbReference type="EMBL" id="OEG23643.1"/>
    </source>
</evidence>
<dbReference type="SUPFAM" id="SSF51182">
    <property type="entry name" value="RmlC-like cupins"/>
    <property type="match status" value="1"/>
</dbReference>
<dbReference type="Gene3D" id="2.60.120.10">
    <property type="entry name" value="Jelly Rolls"/>
    <property type="match status" value="1"/>
</dbReference>
<evidence type="ECO:0000259" key="1">
    <source>
        <dbReference type="Pfam" id="PF07883"/>
    </source>
</evidence>
<feature type="domain" description="Cupin type-2" evidence="1">
    <location>
        <begin position="29"/>
        <end position="100"/>
    </location>
</feature>
<dbReference type="InterPro" id="IPR014710">
    <property type="entry name" value="RmlC-like_jellyroll"/>
</dbReference>
<accession>A0A1E5HFE1</accession>
<dbReference type="RefSeq" id="WP_069638842.1">
    <property type="nucleotide sequence ID" value="NZ_JAFBEZ010000027.1"/>
</dbReference>
<evidence type="ECO:0000313" key="3">
    <source>
        <dbReference type="Proteomes" id="UP000094469"/>
    </source>
</evidence>
<keyword evidence="3" id="KW-1185">Reference proteome</keyword>
<organism evidence="2 3">
    <name type="scientific">Enterococcus ureilyticus</name>
    <dbReference type="NCBI Taxonomy" id="1131292"/>
    <lineage>
        <taxon>Bacteria</taxon>
        <taxon>Bacillati</taxon>
        <taxon>Bacillota</taxon>
        <taxon>Bacilli</taxon>
        <taxon>Lactobacillales</taxon>
        <taxon>Enterococcaceae</taxon>
        <taxon>Enterococcus</taxon>
    </lineage>
</organism>
<dbReference type="InterPro" id="IPR013096">
    <property type="entry name" value="Cupin_2"/>
</dbReference>
<reference evidence="3" key="1">
    <citation type="submission" date="2016-09" db="EMBL/GenBank/DDBJ databases">
        <authorList>
            <person name="Gulvik C.A."/>
        </authorList>
    </citation>
    <scope>NUCLEOTIDE SEQUENCE [LARGE SCALE GENOMIC DNA]</scope>
    <source>
        <strain evidence="3">LMG 26676</strain>
    </source>
</reference>
<proteinExistence type="predicted"/>
<dbReference type="Proteomes" id="UP000094469">
    <property type="component" value="Unassembled WGS sequence"/>
</dbReference>
<dbReference type="STRING" id="1131292.BCR24_10025"/>
<dbReference type="Pfam" id="PF07883">
    <property type="entry name" value="Cupin_2"/>
    <property type="match status" value="1"/>
</dbReference>
<comment type="caution">
    <text evidence="2">The sequence shown here is derived from an EMBL/GenBank/DDBJ whole genome shotgun (WGS) entry which is preliminary data.</text>
</comment>
<protein>
    <submittedName>
        <fullName evidence="2">Cupin</fullName>
    </submittedName>
</protein>
<dbReference type="InterPro" id="IPR011051">
    <property type="entry name" value="RmlC_Cupin_sf"/>
</dbReference>
<name>A0A1E5HFE1_9ENTE</name>
<sequence>MIIKPSLPQEMTIFFDAENQPNKNVQMGVIVLQPGEKRPLEGFARHDQDEYSYVVSGKAHTILEDGQDLIGTPGDAQLIEAGEGHINYNNGDEAAVVVWMLVERIETKYKGEMYEKNN</sequence>